<evidence type="ECO:0000313" key="3">
    <source>
        <dbReference type="Proteomes" id="UP000253664"/>
    </source>
</evidence>
<dbReference type="AlphaFoldDB" id="A0A367LP02"/>
<dbReference type="Proteomes" id="UP000253664">
    <property type="component" value="Unassembled WGS sequence"/>
</dbReference>
<dbReference type="EMBL" id="LKCN02000001">
    <property type="protein sequence ID" value="RCI16166.1"/>
    <property type="molecule type" value="Genomic_DNA"/>
</dbReference>
<name>A0A367LP02_9HYPO</name>
<evidence type="ECO:0000313" key="2">
    <source>
        <dbReference type="EMBL" id="RCI16166.1"/>
    </source>
</evidence>
<proteinExistence type="predicted"/>
<keyword evidence="3" id="KW-1185">Reference proteome</keyword>
<feature type="compositionally biased region" description="Low complexity" evidence="1">
    <location>
        <begin position="44"/>
        <end position="60"/>
    </location>
</feature>
<organism evidence="2 3">
    <name type="scientific">Ophiocordyceps polyrhachis-furcata BCC 54312</name>
    <dbReference type="NCBI Taxonomy" id="1330021"/>
    <lineage>
        <taxon>Eukaryota</taxon>
        <taxon>Fungi</taxon>
        <taxon>Dikarya</taxon>
        <taxon>Ascomycota</taxon>
        <taxon>Pezizomycotina</taxon>
        <taxon>Sordariomycetes</taxon>
        <taxon>Hypocreomycetidae</taxon>
        <taxon>Hypocreales</taxon>
        <taxon>Ophiocordycipitaceae</taxon>
        <taxon>Ophiocordyceps</taxon>
    </lineage>
</organism>
<reference evidence="2 3" key="1">
    <citation type="journal article" date="2015" name="BMC Genomics">
        <title>Insights from the genome of Ophiocordyceps polyrhachis-furcata to pathogenicity and host specificity in insect fungi.</title>
        <authorList>
            <person name="Wichadakul D."/>
            <person name="Kobmoo N."/>
            <person name="Ingsriswang S."/>
            <person name="Tangphatsornruang S."/>
            <person name="Chantasingh D."/>
            <person name="Luangsa-ard J.J."/>
            <person name="Eurwilaichitr L."/>
        </authorList>
    </citation>
    <scope>NUCLEOTIDE SEQUENCE [LARGE SCALE GENOMIC DNA]</scope>
    <source>
        <strain evidence="2 3">BCC 54312</strain>
    </source>
</reference>
<feature type="region of interest" description="Disordered" evidence="1">
    <location>
        <begin position="35"/>
        <end position="60"/>
    </location>
</feature>
<gene>
    <name evidence="2" type="ORF">L249_2354</name>
</gene>
<accession>A0A367LP02</accession>
<evidence type="ECO:0000256" key="1">
    <source>
        <dbReference type="SAM" id="MobiDB-lite"/>
    </source>
</evidence>
<sequence>MRFPSDCIGHLISVNKAEWLTIIITSIRLPADGTTVAKKRRRAAASAPRNSPGAGDSTMR</sequence>
<comment type="caution">
    <text evidence="2">The sequence shown here is derived from an EMBL/GenBank/DDBJ whole genome shotgun (WGS) entry which is preliminary data.</text>
</comment>
<protein>
    <submittedName>
        <fullName evidence="2">Uncharacterized protein</fullName>
    </submittedName>
</protein>